<dbReference type="GO" id="GO:0052689">
    <property type="term" value="F:carboxylic ester hydrolase activity"/>
    <property type="evidence" value="ECO:0007669"/>
    <property type="project" value="TreeGrafter"/>
</dbReference>
<keyword evidence="3" id="KW-1133">Transmembrane helix</keyword>
<dbReference type="GO" id="GO:0005737">
    <property type="term" value="C:cytoplasm"/>
    <property type="evidence" value="ECO:0007669"/>
    <property type="project" value="TreeGrafter"/>
</dbReference>
<dbReference type="PANTHER" id="PTHR10655:SF17">
    <property type="entry name" value="LYSOPHOSPHOLIPASE-LIKE PROTEIN 1"/>
    <property type="match status" value="1"/>
</dbReference>
<dbReference type="Proteomes" id="UP000324585">
    <property type="component" value="Unassembled WGS sequence"/>
</dbReference>
<dbReference type="SUPFAM" id="SSF53474">
    <property type="entry name" value="alpha/beta-Hydrolases"/>
    <property type="match status" value="1"/>
</dbReference>
<dbReference type="Gene3D" id="3.40.50.1820">
    <property type="entry name" value="alpha/beta hydrolase"/>
    <property type="match status" value="1"/>
</dbReference>
<dbReference type="EMBL" id="VRMN01000001">
    <property type="protein sequence ID" value="KAA8498103.1"/>
    <property type="molecule type" value="Genomic_DNA"/>
</dbReference>
<dbReference type="OMA" id="TSARQIC"/>
<dbReference type="Pfam" id="PF02230">
    <property type="entry name" value="Abhydrolase_2"/>
    <property type="match status" value="1"/>
</dbReference>
<dbReference type="PANTHER" id="PTHR10655">
    <property type="entry name" value="LYSOPHOSPHOLIPASE-RELATED"/>
    <property type="match status" value="1"/>
</dbReference>
<dbReference type="PROSITE" id="PS51257">
    <property type="entry name" value="PROKAR_LIPOPROTEIN"/>
    <property type="match status" value="1"/>
</dbReference>
<reference evidence="6" key="1">
    <citation type="journal article" date="2019" name="Nat. Commun.">
        <title>Expansion of phycobilisome linker gene families in mesophilic red algae.</title>
        <authorList>
            <person name="Lee J."/>
            <person name="Kim D."/>
            <person name="Bhattacharya D."/>
            <person name="Yoon H.S."/>
        </authorList>
    </citation>
    <scope>NUCLEOTIDE SEQUENCE [LARGE SCALE GENOMIC DNA]</scope>
    <source>
        <strain evidence="6">CCMP 1328</strain>
    </source>
</reference>
<evidence type="ECO:0000313" key="6">
    <source>
        <dbReference type="Proteomes" id="UP000324585"/>
    </source>
</evidence>
<proteinExistence type="inferred from homology"/>
<sequence length="321" mass="33875">MPRHHEQGRFAPSAGLGVVLLMAFAFACAAVFLTLRSRRLLLSPRSSALASEYQIAAHQNPSLARVAGAAQTHSRAGKSTSMAGAGHDLGDIVVIDAAPDAASASGAVIFLHGLGDSGHGWHPAFSAISPLCGGRARVILPTAAELPVSINGGMRQRAWFDLYEFPVADNRDVGSVKEDRDNILAGVARVQRIVDAQVARGIDPAHVIVGGFSQGGAIALAFALHSPTKIGGVLALSTWLPLLSEFKKHSAAIANKDTPVWMAHGTQDPVVQPSFGARSAAALKEQMGFSRVHYENIPNLGHSVDMHELQQVKTFIESVLE</sequence>
<name>A0A5J4Z5I4_PORPP</name>
<keyword evidence="3" id="KW-0812">Transmembrane</keyword>
<dbReference type="InterPro" id="IPR050565">
    <property type="entry name" value="LYPA1-2/EST-like"/>
</dbReference>
<evidence type="ECO:0000256" key="3">
    <source>
        <dbReference type="SAM" id="Phobius"/>
    </source>
</evidence>
<comment type="similarity">
    <text evidence="1">Belongs to the AB hydrolase superfamily. AB hydrolase 2 family.</text>
</comment>
<evidence type="ECO:0000259" key="4">
    <source>
        <dbReference type="Pfam" id="PF02230"/>
    </source>
</evidence>
<dbReference type="InterPro" id="IPR029058">
    <property type="entry name" value="AB_hydrolase_fold"/>
</dbReference>
<dbReference type="InterPro" id="IPR003140">
    <property type="entry name" value="PLipase/COase/thioEstase"/>
</dbReference>
<evidence type="ECO:0000256" key="1">
    <source>
        <dbReference type="ARBA" id="ARBA00006499"/>
    </source>
</evidence>
<keyword evidence="3" id="KW-0472">Membrane</keyword>
<gene>
    <name evidence="5" type="ORF">FVE85_5688</name>
</gene>
<feature type="transmembrane region" description="Helical" evidence="3">
    <location>
        <begin position="12"/>
        <end position="35"/>
    </location>
</feature>
<feature type="domain" description="Phospholipase/carboxylesterase/thioesterase" evidence="4">
    <location>
        <begin position="102"/>
        <end position="319"/>
    </location>
</feature>
<dbReference type="GO" id="GO:0008474">
    <property type="term" value="F:palmitoyl-(protein) hydrolase activity"/>
    <property type="evidence" value="ECO:0007669"/>
    <property type="project" value="TreeGrafter"/>
</dbReference>
<organism evidence="5 6">
    <name type="scientific">Porphyridium purpureum</name>
    <name type="common">Red alga</name>
    <name type="synonym">Porphyridium cruentum</name>
    <dbReference type="NCBI Taxonomy" id="35688"/>
    <lineage>
        <taxon>Eukaryota</taxon>
        <taxon>Rhodophyta</taxon>
        <taxon>Bangiophyceae</taxon>
        <taxon>Porphyridiales</taxon>
        <taxon>Porphyridiaceae</taxon>
        <taxon>Porphyridium</taxon>
    </lineage>
</organism>
<protein>
    <submittedName>
        <fullName evidence="5">Acyl-protein thioesterase 1</fullName>
    </submittedName>
</protein>
<dbReference type="OrthoDB" id="2392at2759"/>
<keyword evidence="2" id="KW-0378">Hydrolase</keyword>
<evidence type="ECO:0000256" key="2">
    <source>
        <dbReference type="ARBA" id="ARBA00022801"/>
    </source>
</evidence>
<comment type="caution">
    <text evidence="5">The sequence shown here is derived from an EMBL/GenBank/DDBJ whole genome shotgun (WGS) entry which is preliminary data.</text>
</comment>
<dbReference type="AlphaFoldDB" id="A0A5J4Z5I4"/>
<evidence type="ECO:0000313" key="5">
    <source>
        <dbReference type="EMBL" id="KAA8498103.1"/>
    </source>
</evidence>
<accession>A0A5J4Z5I4</accession>
<keyword evidence="6" id="KW-1185">Reference proteome</keyword>